<dbReference type="AlphaFoldDB" id="A0A2K1QIC3"/>
<comment type="caution">
    <text evidence="2">The sequence shown here is derived from an EMBL/GenBank/DDBJ whole genome shotgun (WGS) entry which is preliminary data.</text>
</comment>
<feature type="compositionally biased region" description="Basic residues" evidence="1">
    <location>
        <begin position="88"/>
        <end position="97"/>
    </location>
</feature>
<dbReference type="InParanoid" id="A0A2K1QIC3"/>
<dbReference type="EMBL" id="NKHZ01000081">
    <property type="protein sequence ID" value="PNS14887.1"/>
    <property type="molecule type" value="Genomic_DNA"/>
</dbReference>
<evidence type="ECO:0000313" key="3">
    <source>
        <dbReference type="Proteomes" id="UP000243797"/>
    </source>
</evidence>
<sequence>MDCFLDFCLGCDNQVTTGFYCSEACRMSDISKSSHPSSPLSHRSGDHTFIFPTTTTTTTTATTTFYQPPSRYPPPPSKSSSSSDLHHPSHSHSKSLPHRVLSPSSSRSSLTSTASSTSTSTPEAEEQTRKELQGYFNAFDRTRDQRRKSLPAFRRGAGSGRSFEGH</sequence>
<keyword evidence="3" id="KW-1185">Reference proteome</keyword>
<feature type="compositionally biased region" description="Low complexity" evidence="1">
    <location>
        <begin position="53"/>
        <end position="64"/>
    </location>
</feature>
<proteinExistence type="predicted"/>
<feature type="region of interest" description="Disordered" evidence="1">
    <location>
        <begin position="32"/>
        <end position="166"/>
    </location>
</feature>
<dbReference type="OrthoDB" id="2563506at2759"/>
<evidence type="ECO:0000256" key="1">
    <source>
        <dbReference type="SAM" id="MobiDB-lite"/>
    </source>
</evidence>
<dbReference type="Proteomes" id="UP000243797">
    <property type="component" value="Unassembled WGS sequence"/>
</dbReference>
<name>A0A2K1QIC3_9PEZI</name>
<dbReference type="InterPro" id="IPR024368">
    <property type="entry name" value="Ecl1/2/3"/>
</dbReference>
<dbReference type="Pfam" id="PF12855">
    <property type="entry name" value="Ecl1"/>
    <property type="match status" value="1"/>
</dbReference>
<feature type="compositionally biased region" description="Low complexity" evidence="1">
    <location>
        <begin position="98"/>
        <end position="121"/>
    </location>
</feature>
<organism evidence="2 3">
    <name type="scientific">Sphaceloma murrayae</name>
    <dbReference type="NCBI Taxonomy" id="2082308"/>
    <lineage>
        <taxon>Eukaryota</taxon>
        <taxon>Fungi</taxon>
        <taxon>Dikarya</taxon>
        <taxon>Ascomycota</taxon>
        <taxon>Pezizomycotina</taxon>
        <taxon>Dothideomycetes</taxon>
        <taxon>Dothideomycetidae</taxon>
        <taxon>Myriangiales</taxon>
        <taxon>Elsinoaceae</taxon>
        <taxon>Sphaceloma</taxon>
    </lineage>
</organism>
<gene>
    <name evidence="2" type="ORF">CAC42_2116</name>
</gene>
<evidence type="ECO:0000313" key="2">
    <source>
        <dbReference type="EMBL" id="PNS14887.1"/>
    </source>
</evidence>
<reference evidence="2 3" key="1">
    <citation type="submission" date="2017-06" db="EMBL/GenBank/DDBJ databases">
        <title>Draft genome sequence of a variant of Elsinoe murrayae.</title>
        <authorList>
            <person name="Cheng Q."/>
        </authorList>
    </citation>
    <scope>NUCLEOTIDE SEQUENCE [LARGE SCALE GENOMIC DNA]</scope>
    <source>
        <strain evidence="2 3">CQ-2017a</strain>
    </source>
</reference>
<accession>A0A2K1QIC3</accession>
<feature type="compositionally biased region" description="Low complexity" evidence="1">
    <location>
        <begin position="32"/>
        <end position="42"/>
    </location>
</feature>
<protein>
    <submittedName>
        <fullName evidence="2">Uncharacterized protein</fullName>
    </submittedName>
</protein>